<feature type="region of interest" description="Disordered" evidence="1">
    <location>
        <begin position="137"/>
        <end position="200"/>
    </location>
</feature>
<dbReference type="EMBL" id="JAOQAZ010000007">
    <property type="protein sequence ID" value="KAJ4265025.1"/>
    <property type="molecule type" value="Genomic_DNA"/>
</dbReference>
<feature type="transmembrane region" description="Helical" evidence="2">
    <location>
        <begin position="45"/>
        <end position="67"/>
    </location>
</feature>
<gene>
    <name evidence="3" type="ORF">NW762_005268</name>
</gene>
<accession>A0A9W8VIX7</accession>
<comment type="caution">
    <text evidence="3">The sequence shown here is derived from an EMBL/GenBank/DDBJ whole genome shotgun (WGS) entry which is preliminary data.</text>
</comment>
<dbReference type="Proteomes" id="UP001152049">
    <property type="component" value="Unassembled WGS sequence"/>
</dbReference>
<dbReference type="AlphaFoldDB" id="A0A9W8VIX7"/>
<evidence type="ECO:0000313" key="4">
    <source>
        <dbReference type="Proteomes" id="UP001152049"/>
    </source>
</evidence>
<proteinExistence type="predicted"/>
<reference evidence="3" key="1">
    <citation type="submission" date="2022-09" db="EMBL/GenBank/DDBJ databases">
        <title>Fusarium specimens isolated from Avocado Roots.</title>
        <authorList>
            <person name="Stajich J."/>
            <person name="Roper C."/>
            <person name="Heimlech-Rivalta G."/>
        </authorList>
    </citation>
    <scope>NUCLEOTIDE SEQUENCE</scope>
    <source>
        <strain evidence="3">CF00136</strain>
    </source>
</reference>
<evidence type="ECO:0008006" key="5">
    <source>
        <dbReference type="Google" id="ProtNLM"/>
    </source>
</evidence>
<keyword evidence="2" id="KW-0812">Transmembrane</keyword>
<evidence type="ECO:0000256" key="1">
    <source>
        <dbReference type="SAM" id="MobiDB-lite"/>
    </source>
</evidence>
<name>A0A9W8VIX7_9HYPO</name>
<evidence type="ECO:0000256" key="2">
    <source>
        <dbReference type="SAM" id="Phobius"/>
    </source>
</evidence>
<feature type="region of interest" description="Disordered" evidence="1">
    <location>
        <begin position="89"/>
        <end position="108"/>
    </location>
</feature>
<evidence type="ECO:0000313" key="3">
    <source>
        <dbReference type="EMBL" id="KAJ4265025.1"/>
    </source>
</evidence>
<feature type="compositionally biased region" description="Basic and acidic residues" evidence="1">
    <location>
        <begin position="151"/>
        <end position="160"/>
    </location>
</feature>
<keyword evidence="4" id="KW-1185">Reference proteome</keyword>
<sequence>MASPTLSDPLINPNETIWSTHHPSTLAGHFEQFYAGLDEEMTVRFWWEVGLVACMVFVFSVVVVLVFQYAVQRTKERCWWLCGGTEDDTGNGGHNGHPESYPMSELPTGPRPSGYTTHPTMGYMSSNPLAAYEPTLSPSGDSFDLSTADYESGRRPERYTTRPRSSGNNFGLSVPAYMSGALPPSDTGKDCSSVDGWTSL</sequence>
<keyword evidence="2" id="KW-0472">Membrane</keyword>
<protein>
    <recommendedName>
        <fullName evidence="5">Transmembrane protein</fullName>
    </recommendedName>
</protein>
<feature type="compositionally biased region" description="Polar residues" evidence="1">
    <location>
        <begin position="162"/>
        <end position="171"/>
    </location>
</feature>
<keyword evidence="2" id="KW-1133">Transmembrane helix</keyword>
<organism evidence="3 4">
    <name type="scientific">Fusarium torreyae</name>
    <dbReference type="NCBI Taxonomy" id="1237075"/>
    <lineage>
        <taxon>Eukaryota</taxon>
        <taxon>Fungi</taxon>
        <taxon>Dikarya</taxon>
        <taxon>Ascomycota</taxon>
        <taxon>Pezizomycotina</taxon>
        <taxon>Sordariomycetes</taxon>
        <taxon>Hypocreomycetidae</taxon>
        <taxon>Hypocreales</taxon>
        <taxon>Nectriaceae</taxon>
        <taxon>Fusarium</taxon>
    </lineage>
</organism>